<organism evidence="1 2">
    <name type="scientific">Hibiscus sabdariffa</name>
    <name type="common">roselle</name>
    <dbReference type="NCBI Taxonomy" id="183260"/>
    <lineage>
        <taxon>Eukaryota</taxon>
        <taxon>Viridiplantae</taxon>
        <taxon>Streptophyta</taxon>
        <taxon>Embryophyta</taxon>
        <taxon>Tracheophyta</taxon>
        <taxon>Spermatophyta</taxon>
        <taxon>Magnoliopsida</taxon>
        <taxon>eudicotyledons</taxon>
        <taxon>Gunneridae</taxon>
        <taxon>Pentapetalae</taxon>
        <taxon>rosids</taxon>
        <taxon>malvids</taxon>
        <taxon>Malvales</taxon>
        <taxon>Malvaceae</taxon>
        <taxon>Malvoideae</taxon>
        <taxon>Hibiscus</taxon>
    </lineage>
</organism>
<gene>
    <name evidence="1" type="ORF">V6N11_008147</name>
</gene>
<dbReference type="EMBL" id="JBBPBN010000048">
    <property type="protein sequence ID" value="KAK8993935.1"/>
    <property type="molecule type" value="Genomic_DNA"/>
</dbReference>
<accession>A0ABR2PZR2</accession>
<proteinExistence type="predicted"/>
<evidence type="ECO:0000313" key="2">
    <source>
        <dbReference type="Proteomes" id="UP001396334"/>
    </source>
</evidence>
<name>A0ABR2PZR2_9ROSI</name>
<keyword evidence="2" id="KW-1185">Reference proteome</keyword>
<protein>
    <submittedName>
        <fullName evidence="1">Uncharacterized protein</fullName>
    </submittedName>
</protein>
<reference evidence="1 2" key="1">
    <citation type="journal article" date="2024" name="G3 (Bethesda)">
        <title>Genome assembly of Hibiscus sabdariffa L. provides insights into metabolisms of medicinal natural products.</title>
        <authorList>
            <person name="Kim T."/>
        </authorList>
    </citation>
    <scope>NUCLEOTIDE SEQUENCE [LARGE SCALE GENOMIC DNA]</scope>
    <source>
        <strain evidence="1">TK-2024</strain>
        <tissue evidence="1">Old leaves</tissue>
    </source>
</reference>
<sequence>MVLDRPRSPLLEDAQRQIKKGCSRDNNILQQTDTSTIARLDIAATAAHIQKRNPDVLYGPWMQAPSRRRRPTVARQGVEYARTSNETHHRGSRFAALSDDVACELTREQESPMGSLLNQAAGGMASRILDTTHGSALAPASTSKQKNSGVLQQITTESVIEGGTRGKLRVSDLPHVNSHNRKAQEQSVIVASKDRIVPGTTSLNKEYHTVVRVENTDGVHSKVGRFNHAKQVVSTVSSSKGGAKGSYRVSTIQKVSSRGRKKDNKAMVSVTVSDRLSSLHADLNQVVMDTGKEDDGAADLGDALEAAVQWSDNATYDSQIRDAMLD</sequence>
<comment type="caution">
    <text evidence="1">The sequence shown here is derived from an EMBL/GenBank/DDBJ whole genome shotgun (WGS) entry which is preliminary data.</text>
</comment>
<dbReference type="Proteomes" id="UP001396334">
    <property type="component" value="Unassembled WGS sequence"/>
</dbReference>
<evidence type="ECO:0000313" key="1">
    <source>
        <dbReference type="EMBL" id="KAK8993935.1"/>
    </source>
</evidence>